<keyword evidence="6 9" id="KW-0802">TPR repeat</keyword>
<dbReference type="HOGENOM" id="CLU_013516_2_0_1"/>
<dbReference type="VEuPathDB" id="FungiDB:CNBG_0132"/>
<dbReference type="Proteomes" id="UP000029445">
    <property type="component" value="Chromosome 4"/>
</dbReference>
<dbReference type="OrthoDB" id="10006023at2759"/>
<feature type="compositionally biased region" description="Polar residues" evidence="10">
    <location>
        <begin position="40"/>
        <end position="49"/>
    </location>
</feature>
<evidence type="ECO:0000259" key="11">
    <source>
        <dbReference type="Pfam" id="PF25098"/>
    </source>
</evidence>
<dbReference type="Pfam" id="PF25098">
    <property type="entry name" value="PEX18_PEX21_C"/>
    <property type="match status" value="1"/>
</dbReference>
<dbReference type="PANTHER" id="PTHR10130">
    <property type="entry name" value="PEROXISOMAL TARGETING SIGNAL 1 RECEPTOR PEX5"/>
    <property type="match status" value="1"/>
</dbReference>
<proteinExistence type="inferred from homology"/>
<feature type="region of interest" description="Disordered" evidence="10">
    <location>
        <begin position="38"/>
        <end position="74"/>
    </location>
</feature>
<evidence type="ECO:0000256" key="4">
    <source>
        <dbReference type="ARBA" id="ARBA00022490"/>
    </source>
</evidence>
<keyword evidence="4" id="KW-0963">Cytoplasm</keyword>
<keyword evidence="8" id="KW-0576">Peroxisome</keyword>
<evidence type="ECO:0000256" key="5">
    <source>
        <dbReference type="ARBA" id="ARBA00022737"/>
    </source>
</evidence>
<dbReference type="GO" id="GO:0005052">
    <property type="term" value="F:peroxisome matrix targeting signal-1 binding"/>
    <property type="evidence" value="ECO:0007669"/>
    <property type="project" value="TreeGrafter"/>
</dbReference>
<dbReference type="Gene3D" id="1.25.40.10">
    <property type="entry name" value="Tetratricopeptide repeat domain"/>
    <property type="match status" value="1"/>
</dbReference>
<keyword evidence="5" id="KW-0677">Repeat</keyword>
<sequence>MSAFLSGASVQCGPTSALKNISDRINVDRSLQQDRLAYTANASGSSSKQPFRDQFAQQPVVRQPKPVPGPSSAFDLSSLRQQLSPVPSASHVSDWASDFIPPTGSASSRHAHFVASTKSGWQEEFSQHVAAASPFGAARPQKHQYNAGLAPWEVPTAQYPLPRSALMRPGYPLHAIPASEARLALPRPDIQAAAPVTTHEEQIGQPTGPEALPLDESQELLARTARSFINNLETQSDILSANPKLAQSKFMRLVRGLGDEEVVVKEGQEVKGEEVGEGATFIERNTVGENWAESFAKQNGKSARQEASTLAEAEYLERKSPYPRGQKVYPALNSWVSNLPAHTSIPPLTAPQDTPLAANSNALWDQQYRDQEALLQSSESHTSERTKSVHFDEHSASQERSGVPSTLEEALSSRGNVPGAGRGWSEQGLIHDFDEDVFAMFNGQLRQSQENLEGGVGKQEGWSKLQSDWEEFQRAEPGVSHLRGMGTGDQTERYLFQTRNPYSSDAEELYLEAPQDSPTLKSILELEAEVQKDPTSHEAWYALGLKQQENEREDQAILALSKVIQLDPQYRPAYLALSVSYTNEGENEAACTMLENWIRMKDSKDAIGVDGQKGRGRDKLIESLIEIARQTPDEIDADVQVALGVLFNMSGGEDYSKAEDCFLAALAVRPEDWLLYNRLGATLANSGRSNEAIQYYHQALTLHPSFVRALFNLGIAYMNLGQYQAAAQSILDALRFQHSGASEAYAYGQNGGGAKGVTSETLWNNLKSACFHMNRHDLVQIVEKRDLSGLPLRFVDEGH</sequence>
<dbReference type="RefSeq" id="XP_062880298.1">
    <property type="nucleotide sequence ID" value="XM_063024228.1"/>
</dbReference>
<organism evidence="12 13">
    <name type="scientific">Cryptococcus deuterogattii (strain R265)</name>
    <name type="common">Cryptococcus gattii VGII (strain R265)</name>
    <dbReference type="NCBI Taxonomy" id="294750"/>
    <lineage>
        <taxon>Eukaryota</taxon>
        <taxon>Fungi</taxon>
        <taxon>Dikarya</taxon>
        <taxon>Basidiomycota</taxon>
        <taxon>Agaricomycotina</taxon>
        <taxon>Tremellomycetes</taxon>
        <taxon>Tremellales</taxon>
        <taxon>Cryptococcaceae</taxon>
        <taxon>Cryptococcus</taxon>
        <taxon>Cryptococcus gattii species complex</taxon>
    </lineage>
</organism>
<dbReference type="GO" id="GO:0005829">
    <property type="term" value="C:cytosol"/>
    <property type="evidence" value="ECO:0007669"/>
    <property type="project" value="TreeGrafter"/>
</dbReference>
<dbReference type="SUPFAM" id="SSF48452">
    <property type="entry name" value="TPR-like"/>
    <property type="match status" value="1"/>
</dbReference>
<evidence type="ECO:0000256" key="9">
    <source>
        <dbReference type="PROSITE-ProRule" id="PRU00339"/>
    </source>
</evidence>
<protein>
    <submittedName>
        <fullName evidence="12">Peroxin-5</fullName>
    </submittedName>
</protein>
<feature type="repeat" description="TPR" evidence="9">
    <location>
        <begin position="537"/>
        <end position="570"/>
    </location>
</feature>
<dbReference type="Pfam" id="PF13181">
    <property type="entry name" value="TPR_8"/>
    <property type="match status" value="1"/>
</dbReference>
<feature type="domain" description="PEX18/PEX21 C-terminal" evidence="11">
    <location>
        <begin position="214"/>
        <end position="273"/>
    </location>
</feature>
<dbReference type="KEGG" id="cdeu:CNBG_0132"/>
<comment type="similarity">
    <text evidence="3">Belongs to the peroxisomal targeting signal receptor family.</text>
</comment>
<keyword evidence="7" id="KW-0832">Ubl conjugation</keyword>
<evidence type="ECO:0000313" key="13">
    <source>
        <dbReference type="Proteomes" id="UP000029445"/>
    </source>
</evidence>
<dbReference type="InterPro" id="IPR019734">
    <property type="entry name" value="TPR_rpt"/>
</dbReference>
<gene>
    <name evidence="12" type="ORF">CNBG_0132</name>
</gene>
<dbReference type="Gene3D" id="6.10.280.230">
    <property type="match status" value="1"/>
</dbReference>
<feature type="repeat" description="TPR" evidence="9">
    <location>
        <begin position="673"/>
        <end position="706"/>
    </location>
</feature>
<evidence type="ECO:0000313" key="12">
    <source>
        <dbReference type="EMBL" id="KGB74294.1"/>
    </source>
</evidence>
<dbReference type="OMA" id="YTNENDR"/>
<dbReference type="InterPro" id="IPR024111">
    <property type="entry name" value="PEX5/PEX5L"/>
</dbReference>
<dbReference type="PROSITE" id="PS50005">
    <property type="entry name" value="TPR"/>
    <property type="match status" value="3"/>
</dbReference>
<evidence type="ECO:0000256" key="7">
    <source>
        <dbReference type="ARBA" id="ARBA00022843"/>
    </source>
</evidence>
<feature type="compositionally biased region" description="Basic and acidic residues" evidence="10">
    <location>
        <begin position="381"/>
        <end position="397"/>
    </location>
</feature>
<dbReference type="AlphaFoldDB" id="A0A095C389"/>
<dbReference type="STRING" id="294750.A0A095C389"/>
<dbReference type="InterPro" id="IPR011990">
    <property type="entry name" value="TPR-like_helical_dom_sf"/>
</dbReference>
<evidence type="ECO:0000256" key="6">
    <source>
        <dbReference type="ARBA" id="ARBA00022803"/>
    </source>
</evidence>
<feature type="repeat" description="TPR" evidence="9">
    <location>
        <begin position="707"/>
        <end position="740"/>
    </location>
</feature>
<keyword evidence="13" id="KW-1185">Reference proteome</keyword>
<dbReference type="Pfam" id="PF13432">
    <property type="entry name" value="TPR_16"/>
    <property type="match status" value="1"/>
</dbReference>
<evidence type="ECO:0000256" key="2">
    <source>
        <dbReference type="ARBA" id="ARBA00004496"/>
    </source>
</evidence>
<name>A0A095C389_CRYD2</name>
<evidence type="ECO:0000256" key="1">
    <source>
        <dbReference type="ARBA" id="ARBA00004275"/>
    </source>
</evidence>
<feature type="region of interest" description="Disordered" evidence="10">
    <location>
        <begin position="374"/>
        <end position="422"/>
    </location>
</feature>
<dbReference type="GO" id="GO:0005778">
    <property type="term" value="C:peroxisomal membrane"/>
    <property type="evidence" value="ECO:0007669"/>
    <property type="project" value="TreeGrafter"/>
</dbReference>
<dbReference type="InterPro" id="IPR056940">
    <property type="entry name" value="PEX18_PEX21_C"/>
</dbReference>
<dbReference type="PANTHER" id="PTHR10130:SF0">
    <property type="entry name" value="GH08708P"/>
    <property type="match status" value="1"/>
</dbReference>
<dbReference type="GeneID" id="88176382"/>
<evidence type="ECO:0000256" key="3">
    <source>
        <dbReference type="ARBA" id="ARBA00005348"/>
    </source>
</evidence>
<dbReference type="EMBL" id="CP025762">
    <property type="protein sequence ID" value="KGB74294.1"/>
    <property type="molecule type" value="Genomic_DNA"/>
</dbReference>
<dbReference type="SMART" id="SM00028">
    <property type="entry name" value="TPR"/>
    <property type="match status" value="4"/>
</dbReference>
<accession>A0A095C389</accession>
<comment type="subcellular location">
    <subcellularLocation>
        <location evidence="2">Cytoplasm</location>
    </subcellularLocation>
    <subcellularLocation>
        <location evidence="1">Peroxisome</location>
    </subcellularLocation>
</comment>
<reference evidence="12 13" key="2">
    <citation type="journal article" date="2018" name="Proc. Natl. Acad. Sci.">
        <title>RNAi is a critical determinant of centromere evolution in closely related fungi.</title>
        <authorList>
            <person name="Yadav V."/>
            <person name="Sun S."/>
            <person name="Billmyre R.B."/>
            <person name="Thimmappa B.C."/>
            <person name="Shea T."/>
            <person name="Lintner R."/>
            <person name="Bakkeren G."/>
            <person name="Cuomo C.A."/>
            <person name="Heitman J."/>
            <person name="Sanyal K."/>
        </authorList>
    </citation>
    <scope>NUCLEOTIDE SEQUENCE [LARGE SCALE GENOMIC DNA]</scope>
    <source>
        <strain evidence="12 13">R265</strain>
    </source>
</reference>
<dbReference type="GO" id="GO:0016560">
    <property type="term" value="P:protein import into peroxisome matrix, docking"/>
    <property type="evidence" value="ECO:0007669"/>
    <property type="project" value="TreeGrafter"/>
</dbReference>
<reference evidence="12 13" key="1">
    <citation type="journal article" date="2011" name="MBio">
        <title>Genome variation in Cryptococcus gattii, an emerging pathogen of immunocompetent hosts.</title>
        <authorList>
            <person name="D'Souza C.A."/>
            <person name="Kronstad J.W."/>
            <person name="Taylor G."/>
            <person name="Warren R."/>
            <person name="Yuen M."/>
            <person name="Hu G."/>
            <person name="Jung W.H."/>
            <person name="Sham A."/>
            <person name="Kidd S.E."/>
            <person name="Tangen K."/>
            <person name="Lee N."/>
            <person name="Zeilmaker T."/>
            <person name="Sawkins J."/>
            <person name="McVicker G."/>
            <person name="Shah S."/>
            <person name="Gnerre S."/>
            <person name="Griggs A."/>
            <person name="Zeng Q."/>
            <person name="Bartlett K."/>
            <person name="Li W."/>
            <person name="Wang X."/>
            <person name="Heitman J."/>
            <person name="Stajich J.E."/>
            <person name="Fraser J.A."/>
            <person name="Meyer W."/>
            <person name="Carter D."/>
            <person name="Schein J."/>
            <person name="Krzywinski M."/>
            <person name="Kwon-Chung K.J."/>
            <person name="Varma A."/>
            <person name="Wang J."/>
            <person name="Brunham R."/>
            <person name="Fyfe M."/>
            <person name="Ouellette B.F."/>
            <person name="Siddiqui A."/>
            <person name="Marra M."/>
            <person name="Jones S."/>
            <person name="Holt R."/>
            <person name="Birren B.W."/>
            <person name="Galagan J.E."/>
            <person name="Cuomo C.A."/>
        </authorList>
    </citation>
    <scope>NUCLEOTIDE SEQUENCE [LARGE SCALE GENOMIC DNA]</scope>
    <source>
        <strain evidence="12 13">R265</strain>
    </source>
</reference>
<evidence type="ECO:0000256" key="8">
    <source>
        <dbReference type="ARBA" id="ARBA00023140"/>
    </source>
</evidence>
<evidence type="ECO:0000256" key="10">
    <source>
        <dbReference type="SAM" id="MobiDB-lite"/>
    </source>
</evidence>